<keyword evidence="3" id="KW-1185">Reference proteome</keyword>
<dbReference type="Proteomes" id="UP001501175">
    <property type="component" value="Unassembled WGS sequence"/>
</dbReference>
<dbReference type="InterPro" id="IPR001024">
    <property type="entry name" value="PLAT/LH2_dom"/>
</dbReference>
<accession>A0ABP8NAZ5</accession>
<feature type="domain" description="PLAT" evidence="1">
    <location>
        <begin position="257"/>
        <end position="373"/>
    </location>
</feature>
<dbReference type="InterPro" id="IPR017946">
    <property type="entry name" value="PLC-like_Pdiesterase_TIM-brl"/>
</dbReference>
<evidence type="ECO:0000313" key="2">
    <source>
        <dbReference type="EMBL" id="GAA4462862.1"/>
    </source>
</evidence>
<dbReference type="EMBL" id="BAABHD010000071">
    <property type="protein sequence ID" value="GAA4462862.1"/>
    <property type="molecule type" value="Genomic_DNA"/>
</dbReference>
<dbReference type="InterPro" id="IPR036392">
    <property type="entry name" value="PLAT/LH2_dom_sf"/>
</dbReference>
<dbReference type="PROSITE" id="PS50095">
    <property type="entry name" value="PLAT"/>
    <property type="match status" value="1"/>
</dbReference>
<dbReference type="SUPFAM" id="SSF51695">
    <property type="entry name" value="PLC-like phosphodiesterases"/>
    <property type="match status" value="1"/>
</dbReference>
<organism evidence="2 3">
    <name type="scientific">Nibrella saemangeumensis</name>
    <dbReference type="NCBI Taxonomy" id="1084526"/>
    <lineage>
        <taxon>Bacteria</taxon>
        <taxon>Pseudomonadati</taxon>
        <taxon>Bacteroidota</taxon>
        <taxon>Cytophagia</taxon>
        <taxon>Cytophagales</taxon>
        <taxon>Spirosomataceae</taxon>
        <taxon>Nibrella</taxon>
    </lineage>
</organism>
<reference evidence="3" key="1">
    <citation type="journal article" date="2019" name="Int. J. Syst. Evol. Microbiol.">
        <title>The Global Catalogue of Microorganisms (GCM) 10K type strain sequencing project: providing services to taxonomists for standard genome sequencing and annotation.</title>
        <authorList>
            <consortium name="The Broad Institute Genomics Platform"/>
            <consortium name="The Broad Institute Genome Sequencing Center for Infectious Disease"/>
            <person name="Wu L."/>
            <person name="Ma J."/>
        </authorList>
    </citation>
    <scope>NUCLEOTIDE SEQUENCE [LARGE SCALE GENOMIC DNA]</scope>
    <source>
        <strain evidence="3">JCM 17927</strain>
    </source>
</reference>
<sequence length="378" mass="41958">MLQKKRPFYIIAHRSNTIDDARNALDLGANALEFDICHHEGTFYVCHSDPLIYEDIPTVAEYLDGLNTLLTQNDYNLALAIFDLKDNDFDINELVSLIKQYISGSKCDGMAILLTHADDVSFITTYTGQYPDVGVGVDESNIPPAELEGIFKKAGQQHFSYADGITTFLSKPGVFTNITTAQTCAFQNAPESYKLIYTWVLTLEGSMCKYLDTYIDGIFVDPPYIEKLKDLVTSHPYNGVYELARHGHNPYTVPRIPAYRLRIKTRDTFLAGSAAFYVFTLKGSAGTLQSLPFNSHMDGRLDSGTLTYVALEGLDIGEVQSLTVQALTSNVTSDWLPEIITVESNCLAESVDFIFNDDVSPNEWVSEKTGAVTRSPLS</sequence>
<name>A0ABP8NAZ5_9BACT</name>
<dbReference type="Gene3D" id="3.20.20.190">
    <property type="entry name" value="Phosphatidylinositol (PI) phosphodiesterase"/>
    <property type="match status" value="1"/>
</dbReference>
<dbReference type="RefSeq" id="WP_345246353.1">
    <property type="nucleotide sequence ID" value="NZ_BAABHD010000071.1"/>
</dbReference>
<dbReference type="Gene3D" id="2.60.60.20">
    <property type="entry name" value="PLAT/LH2 domain"/>
    <property type="match status" value="1"/>
</dbReference>
<dbReference type="SUPFAM" id="SSF49723">
    <property type="entry name" value="Lipase/lipooxygenase domain (PLAT/LH2 domain)"/>
    <property type="match status" value="1"/>
</dbReference>
<protein>
    <recommendedName>
        <fullName evidence="1">PLAT domain-containing protein</fullName>
    </recommendedName>
</protein>
<proteinExistence type="predicted"/>
<gene>
    <name evidence="2" type="ORF">GCM10023189_40110</name>
</gene>
<evidence type="ECO:0000313" key="3">
    <source>
        <dbReference type="Proteomes" id="UP001501175"/>
    </source>
</evidence>
<comment type="caution">
    <text evidence="2">The sequence shown here is derived from an EMBL/GenBank/DDBJ whole genome shotgun (WGS) entry which is preliminary data.</text>
</comment>
<evidence type="ECO:0000259" key="1">
    <source>
        <dbReference type="PROSITE" id="PS50095"/>
    </source>
</evidence>